<dbReference type="Gene3D" id="3.30.1310.10">
    <property type="entry name" value="Nucleoid-associated protein YbaB-like domain"/>
    <property type="match status" value="1"/>
</dbReference>
<organism evidence="2 3">
    <name type="scientific">Crossiella cryophila</name>
    <dbReference type="NCBI Taxonomy" id="43355"/>
    <lineage>
        <taxon>Bacteria</taxon>
        <taxon>Bacillati</taxon>
        <taxon>Actinomycetota</taxon>
        <taxon>Actinomycetes</taxon>
        <taxon>Pseudonocardiales</taxon>
        <taxon>Pseudonocardiaceae</taxon>
        <taxon>Crossiella</taxon>
    </lineage>
</organism>
<protein>
    <recommendedName>
        <fullName evidence="4">YbaB/EbfC DNA-binding family protein</fullName>
    </recommendedName>
</protein>
<name>A0A7W7FVK3_9PSEU</name>
<dbReference type="RefSeq" id="WP_185004407.1">
    <property type="nucleotide sequence ID" value="NZ_BAAAUI010000036.1"/>
</dbReference>
<dbReference type="InterPro" id="IPR004401">
    <property type="entry name" value="YbaB/EbfC"/>
</dbReference>
<reference evidence="2 3" key="1">
    <citation type="submission" date="2020-08" db="EMBL/GenBank/DDBJ databases">
        <title>Sequencing the genomes of 1000 actinobacteria strains.</title>
        <authorList>
            <person name="Klenk H.-P."/>
        </authorList>
    </citation>
    <scope>NUCLEOTIDE SEQUENCE [LARGE SCALE GENOMIC DNA]</scope>
    <source>
        <strain evidence="2 3">DSM 44230</strain>
    </source>
</reference>
<gene>
    <name evidence="2" type="ORF">HNR67_004696</name>
</gene>
<dbReference type="Proteomes" id="UP000533598">
    <property type="component" value="Unassembled WGS sequence"/>
</dbReference>
<evidence type="ECO:0000313" key="3">
    <source>
        <dbReference type="Proteomes" id="UP000533598"/>
    </source>
</evidence>
<keyword evidence="3" id="KW-1185">Reference proteome</keyword>
<dbReference type="AlphaFoldDB" id="A0A7W7FVK3"/>
<evidence type="ECO:0000256" key="1">
    <source>
        <dbReference type="SAM" id="MobiDB-lite"/>
    </source>
</evidence>
<dbReference type="GO" id="GO:0003677">
    <property type="term" value="F:DNA binding"/>
    <property type="evidence" value="ECO:0007669"/>
    <property type="project" value="InterPro"/>
</dbReference>
<dbReference type="EMBL" id="JACHMH010000001">
    <property type="protein sequence ID" value="MBB4678578.1"/>
    <property type="molecule type" value="Genomic_DNA"/>
</dbReference>
<evidence type="ECO:0008006" key="4">
    <source>
        <dbReference type="Google" id="ProtNLM"/>
    </source>
</evidence>
<evidence type="ECO:0000313" key="2">
    <source>
        <dbReference type="EMBL" id="MBB4678578.1"/>
    </source>
</evidence>
<feature type="region of interest" description="Disordered" evidence="1">
    <location>
        <begin position="116"/>
        <end position="137"/>
    </location>
</feature>
<dbReference type="Pfam" id="PF02575">
    <property type="entry name" value="YbaB_DNA_bd"/>
    <property type="match status" value="1"/>
</dbReference>
<comment type="caution">
    <text evidence="2">The sequence shown here is derived from an EMBL/GenBank/DDBJ whole genome shotgun (WGS) entry which is preliminary data.</text>
</comment>
<accession>A0A7W7FVK3</accession>
<dbReference type="InterPro" id="IPR036894">
    <property type="entry name" value="YbaB-like_sf"/>
</dbReference>
<proteinExistence type="predicted"/>
<sequence length="137" mass="14853">MSTPRSEQTEQLYAQYRRQFDQVRETQRLLGEISCTVSAPRNTVSVTVGHGGVVKDIAFPTGAYKNMAPRELTAALLDTLRKAQDQATHAAAELLAPSLPEGVDAHKLFSGKLDLQELMSAEPRPGTDSGDRAKSGE</sequence>